<evidence type="ECO:0000256" key="4">
    <source>
        <dbReference type="SAM" id="MobiDB-lite"/>
    </source>
</evidence>
<dbReference type="InterPro" id="IPR016032">
    <property type="entry name" value="Sig_transdc_resp-reg_C-effctor"/>
</dbReference>
<evidence type="ECO:0000256" key="1">
    <source>
        <dbReference type="ARBA" id="ARBA00023015"/>
    </source>
</evidence>
<dbReference type="Proteomes" id="UP000238356">
    <property type="component" value="Unassembled WGS sequence"/>
</dbReference>
<dbReference type="CDD" id="cd06170">
    <property type="entry name" value="LuxR_C_like"/>
    <property type="match status" value="1"/>
</dbReference>
<name>A0A2S5ZUP1_9NOCA</name>
<proteinExistence type="predicted"/>
<dbReference type="PANTHER" id="PTHR44688">
    <property type="entry name" value="DNA-BINDING TRANSCRIPTIONAL ACTIVATOR DEVR_DOSR"/>
    <property type="match status" value="1"/>
</dbReference>
<keyword evidence="3" id="KW-0804">Transcription</keyword>
<comment type="caution">
    <text evidence="6">The sequence shown here is derived from an EMBL/GenBank/DDBJ whole genome shotgun (WGS) entry which is preliminary data.</text>
</comment>
<dbReference type="PRINTS" id="PR00038">
    <property type="entry name" value="HTHLUXR"/>
</dbReference>
<evidence type="ECO:0000313" key="7">
    <source>
        <dbReference type="Proteomes" id="UP000238356"/>
    </source>
</evidence>
<feature type="domain" description="HTH luxR-type" evidence="5">
    <location>
        <begin position="246"/>
        <end position="311"/>
    </location>
</feature>
<dbReference type="Pfam" id="PF00196">
    <property type="entry name" value="GerE"/>
    <property type="match status" value="1"/>
</dbReference>
<dbReference type="Gene3D" id="3.30.450.40">
    <property type="match status" value="1"/>
</dbReference>
<dbReference type="SUPFAM" id="SSF46894">
    <property type="entry name" value="C-terminal effector domain of the bipartite response regulators"/>
    <property type="match status" value="1"/>
</dbReference>
<evidence type="ECO:0000313" key="6">
    <source>
        <dbReference type="EMBL" id="PPJ18737.1"/>
    </source>
</evidence>
<dbReference type="PROSITE" id="PS00622">
    <property type="entry name" value="HTH_LUXR_1"/>
    <property type="match status" value="1"/>
</dbReference>
<keyword evidence="7" id="KW-1185">Reference proteome</keyword>
<evidence type="ECO:0000256" key="3">
    <source>
        <dbReference type="ARBA" id="ARBA00023163"/>
    </source>
</evidence>
<dbReference type="InterPro" id="IPR036388">
    <property type="entry name" value="WH-like_DNA-bd_sf"/>
</dbReference>
<sequence>MHEGCALSNGTDRGEDFRLTSERLDPFVEYRMRIHDALGRLAESKSTELIEQHAPRELAEACDFTRAMLSAVRGTRWVPLQLYSRAELDPEAGAFLNYVESDPEIPLANMLAETDMVRRRTAVLIDDSLVHTRSFKPIIEIARSPGYVAAPILVEGRTIGFMHADRVGQSKLVDDDDRRCIQAFTGELAVLYQRIRWSERLAERSRRIRDELERASDALTQIGSAAERLTLSPNRPSPPSRRPGSTSRRETILTPREWEVLGHVTDGSTNRAIAERLAVSEDTVKTHMRNVLRKLRVTTRSAAVARYLAISGGMQ</sequence>
<dbReference type="EMBL" id="PSZD01000056">
    <property type="protein sequence ID" value="PPJ18737.1"/>
    <property type="molecule type" value="Genomic_DNA"/>
</dbReference>
<dbReference type="AlphaFoldDB" id="A0A2S5ZUP1"/>
<protein>
    <recommendedName>
        <fullName evidence="5">HTH luxR-type domain-containing protein</fullName>
    </recommendedName>
</protein>
<keyword evidence="1" id="KW-0805">Transcription regulation</keyword>
<dbReference type="PROSITE" id="PS50043">
    <property type="entry name" value="HTH_LUXR_2"/>
    <property type="match status" value="1"/>
</dbReference>
<gene>
    <name evidence="6" type="ORF">C5F51_36270</name>
</gene>
<keyword evidence="2" id="KW-0238">DNA-binding</keyword>
<dbReference type="SMART" id="SM00421">
    <property type="entry name" value="HTH_LUXR"/>
    <property type="match status" value="1"/>
</dbReference>
<dbReference type="GO" id="GO:0006355">
    <property type="term" value="P:regulation of DNA-templated transcription"/>
    <property type="evidence" value="ECO:0007669"/>
    <property type="project" value="InterPro"/>
</dbReference>
<dbReference type="InterPro" id="IPR000792">
    <property type="entry name" value="Tscrpt_reg_LuxR_C"/>
</dbReference>
<dbReference type="SUPFAM" id="SSF55781">
    <property type="entry name" value="GAF domain-like"/>
    <property type="match status" value="1"/>
</dbReference>
<dbReference type="PANTHER" id="PTHR44688:SF16">
    <property type="entry name" value="DNA-BINDING TRANSCRIPTIONAL ACTIVATOR DEVR_DOSR"/>
    <property type="match status" value="1"/>
</dbReference>
<dbReference type="InterPro" id="IPR029016">
    <property type="entry name" value="GAF-like_dom_sf"/>
</dbReference>
<evidence type="ECO:0000256" key="2">
    <source>
        <dbReference type="ARBA" id="ARBA00023125"/>
    </source>
</evidence>
<feature type="region of interest" description="Disordered" evidence="4">
    <location>
        <begin position="225"/>
        <end position="252"/>
    </location>
</feature>
<dbReference type="GO" id="GO:0003677">
    <property type="term" value="F:DNA binding"/>
    <property type="evidence" value="ECO:0007669"/>
    <property type="project" value="UniProtKB-KW"/>
</dbReference>
<accession>A0A2S5ZUP1</accession>
<organism evidence="6 7">
    <name type="scientific">Nocardia nova</name>
    <dbReference type="NCBI Taxonomy" id="37330"/>
    <lineage>
        <taxon>Bacteria</taxon>
        <taxon>Bacillati</taxon>
        <taxon>Actinomycetota</taxon>
        <taxon>Actinomycetes</taxon>
        <taxon>Mycobacteriales</taxon>
        <taxon>Nocardiaceae</taxon>
        <taxon>Nocardia</taxon>
    </lineage>
</organism>
<dbReference type="Gene3D" id="1.10.10.10">
    <property type="entry name" value="Winged helix-like DNA-binding domain superfamily/Winged helix DNA-binding domain"/>
    <property type="match status" value="1"/>
</dbReference>
<evidence type="ECO:0000259" key="5">
    <source>
        <dbReference type="PROSITE" id="PS50043"/>
    </source>
</evidence>
<reference evidence="6 7" key="1">
    <citation type="submission" date="2018-02" db="EMBL/GenBank/DDBJ databases">
        <title>8 Nocardia nova and 1 Nocardia cyriacigeorgica strain used for evolution to TMP-SMX.</title>
        <authorList>
            <person name="Mehta H."/>
            <person name="Weng J."/>
            <person name="Shamoo Y."/>
        </authorList>
    </citation>
    <scope>NUCLEOTIDE SEQUENCE [LARGE SCALE GENOMIC DNA]</scope>
    <source>
        <strain evidence="6 7">BAA2227</strain>
    </source>
</reference>